<gene>
    <name evidence="1" type="ORF">HPULCUR_007029</name>
</gene>
<dbReference type="EMBL" id="BAABUJ010000019">
    <property type="protein sequence ID" value="GAA5801581.1"/>
    <property type="molecule type" value="Genomic_DNA"/>
</dbReference>
<evidence type="ECO:0000313" key="1">
    <source>
        <dbReference type="EMBL" id="GAA5801581.1"/>
    </source>
</evidence>
<name>A0ABP9Y3P5_9FUNG</name>
<keyword evidence="2" id="KW-1185">Reference proteome</keyword>
<reference evidence="1 2" key="1">
    <citation type="submission" date="2024-04" db="EMBL/GenBank/DDBJ databases">
        <title>genome sequences of Mucor flavus KT1a and Helicostylum pulchrum KT1b strains isolation_sourced from the surface of a dry-aged beef.</title>
        <authorList>
            <person name="Toyotome T."/>
            <person name="Hosono M."/>
            <person name="Torimaru M."/>
            <person name="Fukuda K."/>
            <person name="Mikami N."/>
        </authorList>
    </citation>
    <scope>NUCLEOTIDE SEQUENCE [LARGE SCALE GENOMIC DNA]</scope>
    <source>
        <strain evidence="1 2">KT1b</strain>
    </source>
</reference>
<accession>A0ABP9Y3P5</accession>
<proteinExistence type="predicted"/>
<protein>
    <submittedName>
        <fullName evidence="1">Uncharacterized protein</fullName>
    </submittedName>
</protein>
<organism evidence="1 2">
    <name type="scientific">Helicostylum pulchrum</name>
    <dbReference type="NCBI Taxonomy" id="562976"/>
    <lineage>
        <taxon>Eukaryota</taxon>
        <taxon>Fungi</taxon>
        <taxon>Fungi incertae sedis</taxon>
        <taxon>Mucoromycota</taxon>
        <taxon>Mucoromycotina</taxon>
        <taxon>Mucoromycetes</taxon>
        <taxon>Mucorales</taxon>
        <taxon>Mucorineae</taxon>
        <taxon>Mucoraceae</taxon>
        <taxon>Helicostylum</taxon>
    </lineage>
</organism>
<sequence>MKRRLKVSTSHLDKVANLVKITVEVDASEFGARLEDEKVKAITEVEKQRIMTKAIRQISLYVLTEALVQVKKMEGATL</sequence>
<comment type="caution">
    <text evidence="1">The sequence shown here is derived from an EMBL/GenBank/DDBJ whole genome shotgun (WGS) entry which is preliminary data.</text>
</comment>
<evidence type="ECO:0000313" key="2">
    <source>
        <dbReference type="Proteomes" id="UP001476247"/>
    </source>
</evidence>
<dbReference type="Proteomes" id="UP001476247">
    <property type="component" value="Unassembled WGS sequence"/>
</dbReference>